<dbReference type="AlphaFoldDB" id="A0A7Y6A1F4"/>
<dbReference type="GO" id="GO:0030170">
    <property type="term" value="F:pyridoxal phosphate binding"/>
    <property type="evidence" value="ECO:0007669"/>
    <property type="project" value="InterPro"/>
</dbReference>
<protein>
    <recommendedName>
        <fullName evidence="6">Aminotransferase</fullName>
        <ecNumber evidence="6">2.6.1.-</ecNumber>
    </recommendedName>
</protein>
<dbReference type="InterPro" id="IPR015421">
    <property type="entry name" value="PyrdxlP-dep_Trfase_major"/>
</dbReference>
<feature type="domain" description="Aminotransferase class I/classII large" evidence="7">
    <location>
        <begin position="30"/>
        <end position="379"/>
    </location>
</feature>
<evidence type="ECO:0000256" key="1">
    <source>
        <dbReference type="ARBA" id="ARBA00001933"/>
    </source>
</evidence>
<gene>
    <name evidence="8" type="ORF">HP550_07695</name>
</gene>
<evidence type="ECO:0000313" key="9">
    <source>
        <dbReference type="Proteomes" id="UP000565724"/>
    </source>
</evidence>
<evidence type="ECO:0000256" key="5">
    <source>
        <dbReference type="ARBA" id="ARBA00022898"/>
    </source>
</evidence>
<reference evidence="8 9" key="1">
    <citation type="submission" date="2020-05" db="EMBL/GenBank/DDBJ databases">
        <title>Genome Sequencing of Type Strains.</title>
        <authorList>
            <person name="Lemaire J.F."/>
            <person name="Inderbitzin P."/>
            <person name="Gregorio O.A."/>
            <person name="Collins S.B."/>
            <person name="Wespe N."/>
            <person name="Knight-Connoni V."/>
        </authorList>
    </citation>
    <scope>NUCLEOTIDE SEQUENCE [LARGE SCALE GENOMIC DNA]</scope>
    <source>
        <strain evidence="8 9">ATCC 25174</strain>
    </source>
</reference>
<dbReference type="EMBL" id="JABMCI010000060">
    <property type="protein sequence ID" value="NUU17130.1"/>
    <property type="molecule type" value="Genomic_DNA"/>
</dbReference>
<dbReference type="Pfam" id="PF00155">
    <property type="entry name" value="Aminotran_1_2"/>
    <property type="match status" value="1"/>
</dbReference>
<dbReference type="InterPro" id="IPR004838">
    <property type="entry name" value="NHTrfase_class1_PyrdxlP-BS"/>
</dbReference>
<organism evidence="8 9">
    <name type="scientific">Cellulomonas humilata</name>
    <dbReference type="NCBI Taxonomy" id="144055"/>
    <lineage>
        <taxon>Bacteria</taxon>
        <taxon>Bacillati</taxon>
        <taxon>Actinomycetota</taxon>
        <taxon>Actinomycetes</taxon>
        <taxon>Micrococcales</taxon>
        <taxon>Cellulomonadaceae</taxon>
        <taxon>Cellulomonas</taxon>
    </lineage>
</organism>
<dbReference type="PANTHER" id="PTHR46383:SF2">
    <property type="entry name" value="AMINOTRANSFERASE"/>
    <property type="match status" value="1"/>
</dbReference>
<evidence type="ECO:0000256" key="4">
    <source>
        <dbReference type="ARBA" id="ARBA00022679"/>
    </source>
</evidence>
<comment type="similarity">
    <text evidence="2 6">Belongs to the class-I pyridoxal-phosphate-dependent aminotransferase family.</text>
</comment>
<keyword evidence="4 6" id="KW-0808">Transferase</keyword>
<dbReference type="SUPFAM" id="SSF53383">
    <property type="entry name" value="PLP-dependent transferases"/>
    <property type="match status" value="1"/>
</dbReference>
<dbReference type="Proteomes" id="UP000565724">
    <property type="component" value="Unassembled WGS sequence"/>
</dbReference>
<accession>A0A7Y6A1F4</accession>
<evidence type="ECO:0000256" key="6">
    <source>
        <dbReference type="RuleBase" id="RU000481"/>
    </source>
</evidence>
<dbReference type="InterPro" id="IPR004839">
    <property type="entry name" value="Aminotransferase_I/II_large"/>
</dbReference>
<keyword evidence="3 6" id="KW-0032">Aminotransferase</keyword>
<name>A0A7Y6A1F4_9CELL</name>
<sequence>MKVAARAHVPPFAVMEILAAANARRVAGEDVLNLCAGEPSTGASDVVRQRAIDLLTSGDLGYTESLGAPALRAAIAQHYLDTYGVALASRQIAVTTGSSGGFVLAFLAAFDVGDRVALAVPGYPAYANILAALGCEVVVVPCGPETRYQPTVAQLEALDGPLEGLVIASPANPTGTMIDPDELAAIADWCAGNGVRLISDEIYHGITYGSEATATAARYLDRGAVVVNSFSKYWAMTGWRLGWLVLPDDLVTAVDALAGNVALCPPALAQHAGIAAFSPAGYAAARENVERYAAARAHLLDRLPELGWARIAPADGAFYLYGDISASGLDSITWCARLLDEAGVALTPGTDFDPVDGHRWVRLSFASSVDVVRQAVDRIVAWQRTLP</sequence>
<comment type="caution">
    <text evidence="8">The sequence shown here is derived from an EMBL/GenBank/DDBJ whole genome shotgun (WGS) entry which is preliminary data.</text>
</comment>
<comment type="cofactor">
    <cofactor evidence="1 6">
        <name>pyridoxal 5'-phosphate</name>
        <dbReference type="ChEBI" id="CHEBI:597326"/>
    </cofactor>
</comment>
<evidence type="ECO:0000256" key="2">
    <source>
        <dbReference type="ARBA" id="ARBA00007441"/>
    </source>
</evidence>
<dbReference type="RefSeq" id="WP_175347008.1">
    <property type="nucleotide sequence ID" value="NZ_JABMCI010000060.1"/>
</dbReference>
<dbReference type="PANTHER" id="PTHR46383">
    <property type="entry name" value="ASPARTATE AMINOTRANSFERASE"/>
    <property type="match status" value="1"/>
</dbReference>
<evidence type="ECO:0000256" key="3">
    <source>
        <dbReference type="ARBA" id="ARBA00022576"/>
    </source>
</evidence>
<dbReference type="PROSITE" id="PS00105">
    <property type="entry name" value="AA_TRANSFER_CLASS_1"/>
    <property type="match status" value="1"/>
</dbReference>
<dbReference type="InterPro" id="IPR015424">
    <property type="entry name" value="PyrdxlP-dep_Trfase"/>
</dbReference>
<dbReference type="CDD" id="cd00609">
    <property type="entry name" value="AAT_like"/>
    <property type="match status" value="1"/>
</dbReference>
<evidence type="ECO:0000313" key="8">
    <source>
        <dbReference type="EMBL" id="NUU17130.1"/>
    </source>
</evidence>
<evidence type="ECO:0000259" key="7">
    <source>
        <dbReference type="Pfam" id="PF00155"/>
    </source>
</evidence>
<dbReference type="GO" id="GO:0008483">
    <property type="term" value="F:transaminase activity"/>
    <property type="evidence" value="ECO:0007669"/>
    <property type="project" value="UniProtKB-KW"/>
</dbReference>
<dbReference type="EC" id="2.6.1.-" evidence="6"/>
<dbReference type="Gene3D" id="3.40.640.10">
    <property type="entry name" value="Type I PLP-dependent aspartate aminotransferase-like (Major domain)"/>
    <property type="match status" value="1"/>
</dbReference>
<keyword evidence="5" id="KW-0663">Pyridoxal phosphate</keyword>
<dbReference type="GO" id="GO:0006520">
    <property type="term" value="P:amino acid metabolic process"/>
    <property type="evidence" value="ECO:0007669"/>
    <property type="project" value="InterPro"/>
</dbReference>
<proteinExistence type="inferred from homology"/>
<keyword evidence="9" id="KW-1185">Reference proteome</keyword>
<dbReference type="InterPro" id="IPR050596">
    <property type="entry name" value="AspAT/PAT-like"/>
</dbReference>